<gene>
    <name evidence="2" type="ORF">SHI21_07195</name>
</gene>
<evidence type="ECO:0000313" key="2">
    <source>
        <dbReference type="EMBL" id="MEA9355978.1"/>
    </source>
</evidence>
<evidence type="ECO:0008006" key="4">
    <source>
        <dbReference type="Google" id="ProtNLM"/>
    </source>
</evidence>
<protein>
    <recommendedName>
        <fullName evidence="4">Lipoprotein</fullName>
    </recommendedName>
</protein>
<dbReference type="Proteomes" id="UP001302274">
    <property type="component" value="Unassembled WGS sequence"/>
</dbReference>
<keyword evidence="3" id="KW-1185">Reference proteome</keyword>
<dbReference type="RefSeq" id="WP_323575622.1">
    <property type="nucleotide sequence ID" value="NZ_JAYGJQ010000001.1"/>
</dbReference>
<feature type="chain" id="PRO_5045451564" description="Lipoprotein" evidence="1">
    <location>
        <begin position="20"/>
        <end position="108"/>
    </location>
</feature>
<feature type="signal peptide" evidence="1">
    <location>
        <begin position="1"/>
        <end position="19"/>
    </location>
</feature>
<comment type="caution">
    <text evidence="2">The sequence shown here is derived from an EMBL/GenBank/DDBJ whole genome shotgun (WGS) entry which is preliminary data.</text>
</comment>
<reference evidence="2 3" key="1">
    <citation type="submission" date="2023-11" db="EMBL/GenBank/DDBJ databases">
        <title>A Novel Polar Bacteriovorax (B. antarcticus) Isolated from the Biocrust in Antarctica.</title>
        <authorList>
            <person name="Mun W."/>
            <person name="Choi S.Y."/>
            <person name="Mitchell R.J."/>
        </authorList>
    </citation>
    <scope>NUCLEOTIDE SEQUENCE [LARGE SCALE GENOMIC DNA]</scope>
    <source>
        <strain evidence="2 3">PP10</strain>
    </source>
</reference>
<name>A0ABU5VSE1_9BACT</name>
<sequence>MKKLTTLFFAFLISTGAYAGCLQKVKEEINNTNTTQNKNIKLVTLKSQILKPGQDSLAYGGEFYNNTNSNVEVFFLTESNGYYNNFSALLLDAQSCTIVAKQSLGDDA</sequence>
<keyword evidence="1" id="KW-0732">Signal</keyword>
<evidence type="ECO:0000256" key="1">
    <source>
        <dbReference type="SAM" id="SignalP"/>
    </source>
</evidence>
<evidence type="ECO:0000313" key="3">
    <source>
        <dbReference type="Proteomes" id="UP001302274"/>
    </source>
</evidence>
<proteinExistence type="predicted"/>
<accession>A0ABU5VSE1</accession>
<dbReference type="EMBL" id="JAYGJQ010000001">
    <property type="protein sequence ID" value="MEA9355978.1"/>
    <property type="molecule type" value="Genomic_DNA"/>
</dbReference>
<organism evidence="2 3">
    <name type="scientific">Bacteriovorax antarcticus</name>
    <dbReference type="NCBI Taxonomy" id="3088717"/>
    <lineage>
        <taxon>Bacteria</taxon>
        <taxon>Pseudomonadati</taxon>
        <taxon>Bdellovibrionota</taxon>
        <taxon>Bacteriovoracia</taxon>
        <taxon>Bacteriovoracales</taxon>
        <taxon>Bacteriovoracaceae</taxon>
        <taxon>Bacteriovorax</taxon>
    </lineage>
</organism>